<sequence length="165" mass="19126">MKRIILFIVTFMCLFFISACSEDSNSSSNADEKEVKEFLSQYKSYQYTIEDPKNPPTADEIGEKVKPFLSDEEYEKQFANRAFDIPAEVASKTNNSIALDDVTLEKVESEEELEKYKYTLHLIFSNNGSEESIDRKGEITVTTNNEMKITRDWENRNNEIDDLTF</sequence>
<keyword evidence="3" id="KW-1185">Reference proteome</keyword>
<name>A0A248TH62_9BACI</name>
<dbReference type="EMBL" id="CP022983">
    <property type="protein sequence ID" value="ASV67538.1"/>
    <property type="molecule type" value="Genomic_DNA"/>
</dbReference>
<proteinExistence type="predicted"/>
<dbReference type="KEGG" id="bko:CKF48_09500"/>
<dbReference type="PROSITE" id="PS51257">
    <property type="entry name" value="PROKAR_LIPOPROTEIN"/>
    <property type="match status" value="1"/>
</dbReference>
<accession>A0A248TH62</accession>
<dbReference type="OrthoDB" id="2934622at2"/>
<feature type="signal peptide" evidence="1">
    <location>
        <begin position="1"/>
        <end position="21"/>
    </location>
</feature>
<dbReference type="Proteomes" id="UP000215137">
    <property type="component" value="Chromosome"/>
</dbReference>
<evidence type="ECO:0000313" key="3">
    <source>
        <dbReference type="Proteomes" id="UP000215137"/>
    </source>
</evidence>
<keyword evidence="1" id="KW-0732">Signal</keyword>
<dbReference type="RefSeq" id="WP_095371112.1">
    <property type="nucleotide sequence ID" value="NZ_CP022983.1"/>
</dbReference>
<organism evidence="2 3">
    <name type="scientific">Cytobacillus kochii</name>
    <dbReference type="NCBI Taxonomy" id="859143"/>
    <lineage>
        <taxon>Bacteria</taxon>
        <taxon>Bacillati</taxon>
        <taxon>Bacillota</taxon>
        <taxon>Bacilli</taxon>
        <taxon>Bacillales</taxon>
        <taxon>Bacillaceae</taxon>
        <taxon>Cytobacillus</taxon>
    </lineage>
</organism>
<protein>
    <recommendedName>
        <fullName evidence="4">DUF5105 domain-containing protein</fullName>
    </recommendedName>
</protein>
<feature type="chain" id="PRO_5039509909" description="DUF5105 domain-containing protein" evidence="1">
    <location>
        <begin position="22"/>
        <end position="165"/>
    </location>
</feature>
<reference evidence="2 3" key="1">
    <citation type="submission" date="2017-08" db="EMBL/GenBank/DDBJ databases">
        <title>Complete Genome Sequence of Bacillus kochii Oregon-R-modENCODE STRAIN BDGP4, isolated from Drosophila melanogaster gut.</title>
        <authorList>
            <person name="Wan K.H."/>
            <person name="Yu C."/>
            <person name="Park S."/>
            <person name="Hammonds A.S."/>
            <person name="Booth B.W."/>
            <person name="Celniker S.E."/>
        </authorList>
    </citation>
    <scope>NUCLEOTIDE SEQUENCE [LARGE SCALE GENOMIC DNA]</scope>
    <source>
        <strain evidence="2 3">BDGP4</strain>
    </source>
</reference>
<dbReference type="AlphaFoldDB" id="A0A248TH62"/>
<gene>
    <name evidence="2" type="ORF">CKF48_09500</name>
</gene>
<evidence type="ECO:0000313" key="2">
    <source>
        <dbReference type="EMBL" id="ASV67538.1"/>
    </source>
</evidence>
<evidence type="ECO:0000256" key="1">
    <source>
        <dbReference type="SAM" id="SignalP"/>
    </source>
</evidence>
<evidence type="ECO:0008006" key="4">
    <source>
        <dbReference type="Google" id="ProtNLM"/>
    </source>
</evidence>